<evidence type="ECO:0000256" key="10">
    <source>
        <dbReference type="ARBA" id="ARBA00022960"/>
    </source>
</evidence>
<comment type="function">
    <text evidence="17 18">Catalyzes the last two sequential reactions in the de novo biosynthetic pathway for UDP-N-acetylglucosamine (UDP-GlcNAc). The C-terminal domain catalyzes the transfer of acetyl group from acetyl coenzyme A to glucosamine-1-phosphate (GlcN-1-P) to produce N-acetylglucosamine-1-phosphate (GlcNAc-1-P), which is converted into UDP-GlcNAc by the transfer of uridine 5-monophosphate (from uridine 5-triphosphate), a reaction catalyzed by the N-terminal domain.</text>
</comment>
<dbReference type="InterPro" id="IPR025877">
    <property type="entry name" value="MobA-like_NTP_Trfase"/>
</dbReference>
<evidence type="ECO:0000256" key="1">
    <source>
        <dbReference type="ARBA" id="ARBA00004496"/>
    </source>
</evidence>
<keyword evidence="12 18" id="KW-0511">Multifunctional enzyme</keyword>
<dbReference type="RefSeq" id="WP_379728160.1">
    <property type="nucleotide sequence ID" value="NZ_JBHRYJ010000003.1"/>
</dbReference>
<dbReference type="GO" id="GO:0003977">
    <property type="term" value="F:UDP-N-acetylglucosamine diphosphorylase activity"/>
    <property type="evidence" value="ECO:0007669"/>
    <property type="project" value="UniProtKB-EC"/>
</dbReference>
<evidence type="ECO:0000256" key="14">
    <source>
        <dbReference type="ARBA" id="ARBA00023316"/>
    </source>
</evidence>
<feature type="binding site" evidence="18">
    <location>
        <position position="336"/>
    </location>
    <ligand>
        <name>UDP-N-acetyl-alpha-D-glucosamine</name>
        <dbReference type="ChEBI" id="CHEBI:57705"/>
    </ligand>
</feature>
<keyword evidence="11 18" id="KW-0573">Peptidoglycan synthesis</keyword>
<feature type="region of interest" description="Linker" evidence="18">
    <location>
        <begin position="232"/>
        <end position="252"/>
    </location>
</feature>
<dbReference type="PROSITE" id="PS00101">
    <property type="entry name" value="HEXAPEP_TRANSFERASES"/>
    <property type="match status" value="1"/>
</dbReference>
<evidence type="ECO:0000256" key="11">
    <source>
        <dbReference type="ARBA" id="ARBA00022984"/>
    </source>
</evidence>
<feature type="binding site" evidence="18">
    <location>
        <position position="142"/>
    </location>
    <ligand>
        <name>UDP-N-acetyl-alpha-D-glucosamine</name>
        <dbReference type="ChEBI" id="CHEBI:57705"/>
    </ligand>
</feature>
<comment type="similarity">
    <text evidence="2 18">In the C-terminal section; belongs to the transferase hexapeptide repeat family.</text>
</comment>
<feature type="region of interest" description="N-acetyltransferase" evidence="18">
    <location>
        <begin position="253"/>
        <end position="450"/>
    </location>
</feature>
<feature type="binding site" evidence="18">
    <location>
        <position position="229"/>
    </location>
    <ligand>
        <name>UDP-N-acetyl-alpha-D-glucosamine</name>
        <dbReference type="ChEBI" id="CHEBI:57705"/>
    </ligand>
</feature>
<feature type="binding site" evidence="18">
    <location>
        <position position="157"/>
    </location>
    <ligand>
        <name>UDP-N-acetyl-alpha-D-glucosamine</name>
        <dbReference type="ChEBI" id="CHEBI:57705"/>
    </ligand>
</feature>
<keyword evidence="4 18" id="KW-0963">Cytoplasm</keyword>
<keyword evidence="8 18" id="KW-0677">Repeat</keyword>
<dbReference type="InterPro" id="IPR001451">
    <property type="entry name" value="Hexapep"/>
</dbReference>
<dbReference type="NCBIfam" id="TIGR01173">
    <property type="entry name" value="glmU"/>
    <property type="match status" value="1"/>
</dbReference>
<dbReference type="Pfam" id="PF12804">
    <property type="entry name" value="NTP_transf_3"/>
    <property type="match status" value="1"/>
</dbReference>
<evidence type="ECO:0000256" key="2">
    <source>
        <dbReference type="ARBA" id="ARBA00007707"/>
    </source>
</evidence>
<feature type="binding site" evidence="18">
    <location>
        <position position="362"/>
    </location>
    <ligand>
        <name>UDP-N-acetyl-alpha-D-glucosamine</name>
        <dbReference type="ChEBI" id="CHEBI:57705"/>
    </ligand>
</feature>
<comment type="similarity">
    <text evidence="3 18">In the N-terminal section; belongs to the N-acetylglucosamine-1-phosphate uridyltransferase family.</text>
</comment>
<evidence type="ECO:0000256" key="13">
    <source>
        <dbReference type="ARBA" id="ARBA00023315"/>
    </source>
</evidence>
<dbReference type="CDD" id="cd02540">
    <property type="entry name" value="GT2_GlmU_N_bac"/>
    <property type="match status" value="1"/>
</dbReference>
<comment type="pathway">
    <text evidence="18">Bacterial outer membrane biogenesis; LPS lipid A biosynthesis.</text>
</comment>
<dbReference type="InterPro" id="IPR038009">
    <property type="entry name" value="GlmU_C_LbH"/>
</dbReference>
<comment type="catalytic activity">
    <reaction evidence="15 18">
        <text>alpha-D-glucosamine 1-phosphate + acetyl-CoA = N-acetyl-alpha-D-glucosamine 1-phosphate + CoA + H(+)</text>
        <dbReference type="Rhea" id="RHEA:13725"/>
        <dbReference type="ChEBI" id="CHEBI:15378"/>
        <dbReference type="ChEBI" id="CHEBI:57287"/>
        <dbReference type="ChEBI" id="CHEBI:57288"/>
        <dbReference type="ChEBI" id="CHEBI:57776"/>
        <dbReference type="ChEBI" id="CHEBI:58516"/>
        <dbReference type="EC" id="2.3.1.157"/>
    </reaction>
</comment>
<evidence type="ECO:0000256" key="5">
    <source>
        <dbReference type="ARBA" id="ARBA00022679"/>
    </source>
</evidence>
<dbReference type="Gene3D" id="2.160.10.10">
    <property type="entry name" value="Hexapeptide repeat proteins"/>
    <property type="match status" value="1"/>
</dbReference>
<dbReference type="PANTHER" id="PTHR43584:SF3">
    <property type="entry name" value="BIFUNCTIONAL PROTEIN GLMU"/>
    <property type="match status" value="1"/>
</dbReference>
<comment type="pathway">
    <text evidence="18">Nucleotide-sugar biosynthesis; UDP-N-acetyl-alpha-D-glucosamine biosynthesis; N-acetyl-alpha-D-glucosamine 1-phosphate from alpha-D-glucosamine 6-phosphate (route II): step 2/2.</text>
</comment>
<comment type="cofactor">
    <cofactor evidence="18">
        <name>Mg(2+)</name>
        <dbReference type="ChEBI" id="CHEBI:18420"/>
    </cofactor>
    <text evidence="18">Binds 1 Mg(2+) ion per subunit.</text>
</comment>
<keyword evidence="10 18" id="KW-0133">Cell shape</keyword>
<comment type="catalytic activity">
    <reaction evidence="16 18">
        <text>N-acetyl-alpha-D-glucosamine 1-phosphate + UTP + H(+) = UDP-N-acetyl-alpha-D-glucosamine + diphosphate</text>
        <dbReference type="Rhea" id="RHEA:13509"/>
        <dbReference type="ChEBI" id="CHEBI:15378"/>
        <dbReference type="ChEBI" id="CHEBI:33019"/>
        <dbReference type="ChEBI" id="CHEBI:46398"/>
        <dbReference type="ChEBI" id="CHEBI:57705"/>
        <dbReference type="ChEBI" id="CHEBI:57776"/>
        <dbReference type="EC" id="2.7.7.23"/>
    </reaction>
</comment>
<name>A0ABV7VJ06_9PROT</name>
<evidence type="ECO:0000313" key="20">
    <source>
        <dbReference type="EMBL" id="MFC3676897.1"/>
    </source>
</evidence>
<feature type="binding site" evidence="18">
    <location>
        <position position="390"/>
    </location>
    <ligand>
        <name>acetyl-CoA</name>
        <dbReference type="ChEBI" id="CHEBI:57288"/>
    </ligand>
</feature>
<keyword evidence="7 18" id="KW-0479">Metal-binding</keyword>
<feature type="binding site" evidence="18">
    <location>
        <position position="104"/>
    </location>
    <ligand>
        <name>Mg(2+)</name>
        <dbReference type="ChEBI" id="CHEBI:18420"/>
    </ligand>
</feature>
<keyword evidence="9 18" id="KW-0460">Magnesium</keyword>
<dbReference type="Proteomes" id="UP001595711">
    <property type="component" value="Unassembled WGS sequence"/>
</dbReference>
<feature type="binding site" evidence="18">
    <location>
        <position position="425"/>
    </location>
    <ligand>
        <name>acetyl-CoA</name>
        <dbReference type="ChEBI" id="CHEBI:57288"/>
    </ligand>
</feature>
<feature type="binding site" evidence="18">
    <location>
        <position position="229"/>
    </location>
    <ligand>
        <name>Mg(2+)</name>
        <dbReference type="ChEBI" id="CHEBI:18420"/>
    </ligand>
</feature>
<dbReference type="InterPro" id="IPR005882">
    <property type="entry name" value="Bifunctional_GlmU"/>
</dbReference>
<evidence type="ECO:0000256" key="12">
    <source>
        <dbReference type="ARBA" id="ARBA00023268"/>
    </source>
</evidence>
<dbReference type="InterPro" id="IPR018357">
    <property type="entry name" value="Hexapep_transf_CS"/>
</dbReference>
<evidence type="ECO:0000256" key="17">
    <source>
        <dbReference type="ARBA" id="ARBA00049628"/>
    </source>
</evidence>
<evidence type="ECO:0000256" key="15">
    <source>
        <dbReference type="ARBA" id="ARBA00048247"/>
    </source>
</evidence>
<feature type="binding site" evidence="18">
    <location>
        <position position="351"/>
    </location>
    <ligand>
        <name>UDP-N-acetyl-alpha-D-glucosamine</name>
        <dbReference type="ChEBI" id="CHEBI:57705"/>
    </ligand>
</feature>
<dbReference type="InterPro" id="IPR011004">
    <property type="entry name" value="Trimer_LpxA-like_sf"/>
</dbReference>
<evidence type="ECO:0000256" key="9">
    <source>
        <dbReference type="ARBA" id="ARBA00022842"/>
    </source>
</evidence>
<feature type="binding site" evidence="18">
    <location>
        <begin position="79"/>
        <end position="80"/>
    </location>
    <ligand>
        <name>UDP-N-acetyl-alpha-D-glucosamine</name>
        <dbReference type="ChEBI" id="CHEBI:57705"/>
    </ligand>
</feature>
<feature type="binding site" evidence="18">
    <location>
        <position position="25"/>
    </location>
    <ligand>
        <name>UDP-N-acetyl-alpha-D-glucosamine</name>
        <dbReference type="ChEBI" id="CHEBI:57705"/>
    </ligand>
</feature>
<evidence type="ECO:0000259" key="19">
    <source>
        <dbReference type="Pfam" id="PF12804"/>
    </source>
</evidence>
<feature type="binding site" evidence="18">
    <location>
        <position position="408"/>
    </location>
    <ligand>
        <name>acetyl-CoA</name>
        <dbReference type="ChEBI" id="CHEBI:57288"/>
    </ligand>
</feature>
<feature type="region of interest" description="Pyrophosphorylase" evidence="18">
    <location>
        <begin position="1"/>
        <end position="231"/>
    </location>
</feature>
<dbReference type="HAMAP" id="MF_01631">
    <property type="entry name" value="GlmU"/>
    <property type="match status" value="1"/>
</dbReference>
<organism evidence="20 21">
    <name type="scientific">Ferrovibrio xuzhouensis</name>
    <dbReference type="NCBI Taxonomy" id="1576914"/>
    <lineage>
        <taxon>Bacteria</taxon>
        <taxon>Pseudomonadati</taxon>
        <taxon>Pseudomonadota</taxon>
        <taxon>Alphaproteobacteria</taxon>
        <taxon>Rhodospirillales</taxon>
        <taxon>Rhodospirillaceae</taxon>
        <taxon>Ferrovibrio</taxon>
    </lineage>
</organism>
<comment type="subcellular location">
    <subcellularLocation>
        <location evidence="1 18">Cytoplasm</location>
    </subcellularLocation>
</comment>
<accession>A0ABV7VJ06</accession>
<evidence type="ECO:0000256" key="6">
    <source>
        <dbReference type="ARBA" id="ARBA00022695"/>
    </source>
</evidence>
<evidence type="ECO:0000256" key="8">
    <source>
        <dbReference type="ARBA" id="ARBA00022737"/>
    </source>
</evidence>
<dbReference type="PANTHER" id="PTHR43584">
    <property type="entry name" value="NUCLEOTIDYL TRANSFERASE"/>
    <property type="match status" value="1"/>
</dbReference>
<sequence length="450" mass="47052">MAKRTTAVVILAAGQGTRMKSRLPKVLHPVAGLPMVRHVLDAAATLKPERVVVVVGKGQENLAQAVAPAAVVVQDPPRGTGHAVMAALPALKGFTGDVLVLYGDTPLLTPDLLKRLLAARRAKADPAAVITGFTPADPAAYGRLIVGRNGALEKIVEYRNADATERAVRLCNAGLMAIDGARLPALLKKLTDRNPQGEYLLTDIVEHARAQGWTCRVTEADPVEVMGINNRAELAVAEAALQQRLRRQAMAAGVTMTAPETVYLRTDTRFGRDVTIEPFVVFGPGVTVGDDVLIRSHSHVEGASIAAGATIGPFARLRPGAAIAEGAHIGNFVEIKNARIEKGAKVNHLTYIGDARVGAAANIGAGTITCNYDGYFKSHTDIGAGAFIGSNSALVAPVKIGAGAIVAAGSVITRDVPADALSVGRGRQEDKPGFAAKFRAIKSAQKAKKK</sequence>
<evidence type="ECO:0000256" key="16">
    <source>
        <dbReference type="ARBA" id="ARBA00048493"/>
    </source>
</evidence>
<evidence type="ECO:0000256" key="18">
    <source>
        <dbReference type="HAMAP-Rule" id="MF_01631"/>
    </source>
</evidence>
<feature type="binding site" evidence="18">
    <location>
        <position position="318"/>
    </location>
    <ligand>
        <name>UDP-N-acetyl-alpha-D-glucosamine</name>
        <dbReference type="ChEBI" id="CHEBI:57705"/>
    </ligand>
</feature>
<dbReference type="SUPFAM" id="SSF51161">
    <property type="entry name" value="Trimeric LpxA-like enzymes"/>
    <property type="match status" value="1"/>
</dbReference>
<evidence type="ECO:0000313" key="21">
    <source>
        <dbReference type="Proteomes" id="UP001595711"/>
    </source>
</evidence>
<evidence type="ECO:0000256" key="3">
    <source>
        <dbReference type="ARBA" id="ARBA00007947"/>
    </source>
</evidence>
<evidence type="ECO:0000256" key="7">
    <source>
        <dbReference type="ARBA" id="ARBA00022723"/>
    </source>
</evidence>
<dbReference type="EMBL" id="JBHRYJ010000003">
    <property type="protein sequence ID" value="MFC3676897.1"/>
    <property type="molecule type" value="Genomic_DNA"/>
</dbReference>
<dbReference type="Pfam" id="PF00132">
    <property type="entry name" value="Hexapep"/>
    <property type="match status" value="2"/>
</dbReference>
<comment type="subunit">
    <text evidence="18">Homotrimer.</text>
</comment>
<keyword evidence="5 18" id="KW-0808">Transferase</keyword>
<dbReference type="EC" id="2.7.7.23" evidence="18"/>
<dbReference type="SUPFAM" id="SSF53448">
    <property type="entry name" value="Nucleotide-diphospho-sugar transferases"/>
    <property type="match status" value="1"/>
</dbReference>
<feature type="binding site" evidence="18">
    <location>
        <position position="365"/>
    </location>
    <ligand>
        <name>acetyl-CoA</name>
        <dbReference type="ChEBI" id="CHEBI:57288"/>
    </ligand>
</feature>
<evidence type="ECO:0000256" key="4">
    <source>
        <dbReference type="ARBA" id="ARBA00022490"/>
    </source>
</evidence>
<keyword evidence="6 18" id="KW-0548">Nucleotidyltransferase</keyword>
<dbReference type="CDD" id="cd03353">
    <property type="entry name" value="LbH_GlmU_C"/>
    <property type="match status" value="1"/>
</dbReference>
<dbReference type="InterPro" id="IPR050065">
    <property type="entry name" value="GlmU-like"/>
</dbReference>
<keyword evidence="14 18" id="KW-0961">Cell wall biogenesis/degradation</keyword>
<feature type="binding site" evidence="18">
    <location>
        <position position="74"/>
    </location>
    <ligand>
        <name>UDP-N-acetyl-alpha-D-glucosamine</name>
        <dbReference type="ChEBI" id="CHEBI:57705"/>
    </ligand>
</feature>
<feature type="binding site" evidence="18">
    <location>
        <begin position="11"/>
        <end position="14"/>
    </location>
    <ligand>
        <name>UDP-N-acetyl-alpha-D-glucosamine</name>
        <dbReference type="ChEBI" id="CHEBI:57705"/>
    </ligand>
</feature>
<feature type="active site" description="Proton acceptor" evidence="18">
    <location>
        <position position="348"/>
    </location>
</feature>
<feature type="binding site" evidence="18">
    <location>
        <begin position="371"/>
        <end position="372"/>
    </location>
    <ligand>
        <name>acetyl-CoA</name>
        <dbReference type="ChEBI" id="CHEBI:57288"/>
    </ligand>
</feature>
<dbReference type="InterPro" id="IPR029044">
    <property type="entry name" value="Nucleotide-diphossugar_trans"/>
</dbReference>
<dbReference type="EC" id="2.3.1.157" evidence="18"/>
<reference evidence="21" key="1">
    <citation type="journal article" date="2019" name="Int. J. Syst. Evol. Microbiol.">
        <title>The Global Catalogue of Microorganisms (GCM) 10K type strain sequencing project: providing services to taxonomists for standard genome sequencing and annotation.</title>
        <authorList>
            <consortium name="The Broad Institute Genomics Platform"/>
            <consortium name="The Broad Institute Genome Sequencing Center for Infectious Disease"/>
            <person name="Wu L."/>
            <person name="Ma J."/>
        </authorList>
    </citation>
    <scope>NUCLEOTIDE SEQUENCE [LARGE SCALE GENOMIC DNA]</scope>
    <source>
        <strain evidence="21">KCTC 42182</strain>
    </source>
</reference>
<comment type="pathway">
    <text evidence="18">Nucleotide-sugar biosynthesis; UDP-N-acetyl-alpha-D-glucosamine biosynthesis; UDP-N-acetyl-alpha-D-glucosamine from N-acetyl-alpha-D-glucosamine 1-phosphate: step 1/1.</text>
</comment>
<comment type="caution">
    <text evidence="20">The sequence shown here is derived from an EMBL/GenBank/DDBJ whole genome shotgun (WGS) entry which is preliminary data.</text>
</comment>
<feature type="binding site" evidence="18">
    <location>
        <begin position="102"/>
        <end position="104"/>
    </location>
    <ligand>
        <name>UDP-N-acetyl-alpha-D-glucosamine</name>
        <dbReference type="ChEBI" id="CHEBI:57705"/>
    </ligand>
</feature>
<proteinExistence type="inferred from homology"/>
<dbReference type="Gene3D" id="3.90.550.10">
    <property type="entry name" value="Spore Coat Polysaccharide Biosynthesis Protein SpsA, Chain A"/>
    <property type="match status" value="1"/>
</dbReference>
<protein>
    <recommendedName>
        <fullName evidence="18">Bifunctional protein GlmU</fullName>
    </recommendedName>
    <domain>
        <recommendedName>
            <fullName evidence="18">UDP-N-acetylglucosamine pyrophosphorylase</fullName>
            <ecNumber evidence="18">2.7.7.23</ecNumber>
        </recommendedName>
        <alternativeName>
            <fullName evidence="18">N-acetylglucosamine-1-phosphate uridyltransferase</fullName>
        </alternativeName>
    </domain>
    <domain>
        <recommendedName>
            <fullName evidence="18">Glucosamine-1-phosphate N-acetyltransferase</fullName>
            <ecNumber evidence="18">2.3.1.157</ecNumber>
        </recommendedName>
    </domain>
</protein>
<feature type="binding site" evidence="18">
    <location>
        <position position="172"/>
    </location>
    <ligand>
        <name>UDP-N-acetyl-alpha-D-glucosamine</name>
        <dbReference type="ChEBI" id="CHEBI:57705"/>
    </ligand>
</feature>
<keyword evidence="21" id="KW-1185">Reference proteome</keyword>
<feature type="domain" description="MobA-like NTP transferase" evidence="19">
    <location>
        <begin position="8"/>
        <end position="145"/>
    </location>
</feature>
<keyword evidence="13 18" id="KW-0012">Acyltransferase</keyword>
<dbReference type="NCBIfam" id="NF010933">
    <property type="entry name" value="PRK14353.1"/>
    <property type="match status" value="1"/>
</dbReference>
<gene>
    <name evidence="18 20" type="primary">glmU</name>
    <name evidence="20" type="ORF">ACFOOQ_15170</name>
</gene>